<evidence type="ECO:0000313" key="4">
    <source>
        <dbReference type="EMBL" id="SEW46135.1"/>
    </source>
</evidence>
<dbReference type="PANTHER" id="PTHR45138">
    <property type="entry name" value="REGULATORY COMPONENTS OF SENSORY TRANSDUCTION SYSTEM"/>
    <property type="match status" value="1"/>
</dbReference>
<dbReference type="GO" id="GO:1902201">
    <property type="term" value="P:negative regulation of bacterial-type flagellum-dependent cell motility"/>
    <property type="evidence" value="ECO:0007669"/>
    <property type="project" value="TreeGrafter"/>
</dbReference>
<dbReference type="NCBIfam" id="TIGR00254">
    <property type="entry name" value="GGDEF"/>
    <property type="match status" value="1"/>
</dbReference>
<comment type="catalytic activity">
    <reaction evidence="2">
        <text>2 GTP = 3',3'-c-di-GMP + 2 diphosphate</text>
        <dbReference type="Rhea" id="RHEA:24898"/>
        <dbReference type="ChEBI" id="CHEBI:33019"/>
        <dbReference type="ChEBI" id="CHEBI:37565"/>
        <dbReference type="ChEBI" id="CHEBI:58805"/>
        <dbReference type="EC" id="2.7.7.65"/>
    </reaction>
</comment>
<dbReference type="InterPro" id="IPR000160">
    <property type="entry name" value="GGDEF_dom"/>
</dbReference>
<evidence type="ECO:0000259" key="3">
    <source>
        <dbReference type="PROSITE" id="PS50887"/>
    </source>
</evidence>
<dbReference type="SMART" id="SM00267">
    <property type="entry name" value="GGDEF"/>
    <property type="match status" value="1"/>
</dbReference>
<keyword evidence="5" id="KW-1185">Reference proteome</keyword>
<dbReference type="EC" id="2.7.7.65" evidence="1"/>
<dbReference type="InterPro" id="IPR029016">
    <property type="entry name" value="GAF-like_dom_sf"/>
</dbReference>
<dbReference type="GO" id="GO:0005886">
    <property type="term" value="C:plasma membrane"/>
    <property type="evidence" value="ECO:0007669"/>
    <property type="project" value="TreeGrafter"/>
</dbReference>
<dbReference type="CDD" id="cd01949">
    <property type="entry name" value="GGDEF"/>
    <property type="match status" value="1"/>
</dbReference>
<dbReference type="Proteomes" id="UP000199167">
    <property type="component" value="Unassembled WGS sequence"/>
</dbReference>
<dbReference type="RefSeq" id="WP_089997077.1">
    <property type="nucleotide sequence ID" value="NZ_FOIZ01000002.1"/>
</dbReference>
<evidence type="ECO:0000256" key="2">
    <source>
        <dbReference type="ARBA" id="ARBA00034247"/>
    </source>
</evidence>
<dbReference type="PROSITE" id="PS50887">
    <property type="entry name" value="GGDEF"/>
    <property type="match status" value="1"/>
</dbReference>
<dbReference type="InterPro" id="IPR043128">
    <property type="entry name" value="Rev_trsase/Diguanyl_cyclase"/>
</dbReference>
<dbReference type="PANTHER" id="PTHR45138:SF9">
    <property type="entry name" value="DIGUANYLATE CYCLASE DGCM-RELATED"/>
    <property type="match status" value="1"/>
</dbReference>
<organism evidence="4 5">
    <name type="scientific">Cognatiyoonia koreensis</name>
    <dbReference type="NCBI Taxonomy" id="364200"/>
    <lineage>
        <taxon>Bacteria</taxon>
        <taxon>Pseudomonadati</taxon>
        <taxon>Pseudomonadota</taxon>
        <taxon>Alphaproteobacteria</taxon>
        <taxon>Rhodobacterales</taxon>
        <taxon>Paracoccaceae</taxon>
        <taxon>Cognatiyoonia</taxon>
    </lineage>
</organism>
<dbReference type="FunFam" id="3.30.70.270:FF:000001">
    <property type="entry name" value="Diguanylate cyclase domain protein"/>
    <property type="match status" value="1"/>
</dbReference>
<dbReference type="GO" id="GO:0043709">
    <property type="term" value="P:cell adhesion involved in single-species biofilm formation"/>
    <property type="evidence" value="ECO:0007669"/>
    <property type="project" value="TreeGrafter"/>
</dbReference>
<dbReference type="InterPro" id="IPR003018">
    <property type="entry name" value="GAF"/>
</dbReference>
<dbReference type="EMBL" id="FOIZ01000002">
    <property type="protein sequence ID" value="SEW46135.1"/>
    <property type="molecule type" value="Genomic_DNA"/>
</dbReference>
<evidence type="ECO:0000256" key="1">
    <source>
        <dbReference type="ARBA" id="ARBA00012528"/>
    </source>
</evidence>
<reference evidence="4 5" key="1">
    <citation type="submission" date="2016-10" db="EMBL/GenBank/DDBJ databases">
        <authorList>
            <person name="de Groot N.N."/>
        </authorList>
    </citation>
    <scope>NUCLEOTIDE SEQUENCE [LARGE SCALE GENOMIC DNA]</scope>
    <source>
        <strain evidence="4 5">DSM 17925</strain>
    </source>
</reference>
<dbReference type="InterPro" id="IPR029787">
    <property type="entry name" value="Nucleotide_cyclase"/>
</dbReference>
<dbReference type="SUPFAM" id="SSF55073">
    <property type="entry name" value="Nucleotide cyclase"/>
    <property type="match status" value="1"/>
</dbReference>
<dbReference type="Gene3D" id="3.30.70.270">
    <property type="match status" value="1"/>
</dbReference>
<dbReference type="Pfam" id="PF13185">
    <property type="entry name" value="GAF_2"/>
    <property type="match status" value="1"/>
</dbReference>
<proteinExistence type="predicted"/>
<dbReference type="OrthoDB" id="9812260at2"/>
<dbReference type="Pfam" id="PF00990">
    <property type="entry name" value="GGDEF"/>
    <property type="match status" value="1"/>
</dbReference>
<dbReference type="InterPro" id="IPR050469">
    <property type="entry name" value="Diguanylate_Cyclase"/>
</dbReference>
<gene>
    <name evidence="4" type="ORF">SAMN04488515_3452</name>
</gene>
<evidence type="ECO:0000313" key="5">
    <source>
        <dbReference type="Proteomes" id="UP000199167"/>
    </source>
</evidence>
<dbReference type="Gene3D" id="3.30.450.40">
    <property type="match status" value="1"/>
</dbReference>
<dbReference type="GO" id="GO:0052621">
    <property type="term" value="F:diguanylate cyclase activity"/>
    <property type="evidence" value="ECO:0007669"/>
    <property type="project" value="UniProtKB-EC"/>
</dbReference>
<sequence length="349" mass="38146">MTIHTTSLRPPDVEEDVQIPLGFLMEMTNATSEDALSELFVRWAIRMTNAERCAVAIQDSDTTFVVHQSGDTGRASAGRSHPIAGSLMGDVLFSREMRIVRHLEQQRYAGCRVLGAAGMGTIVAVPVIGDKLCLGVISATYRKARVVSPRDRAIFEVLASVLGAQVILLRQMTDLKRLVRTDPLTGAFNRNHLAHTAAQHWNDWMAIARPFCIASVDLDHFKLVNDSMGHAIGDAVLRETVRRLKSKLRSGDTIIRMGGEEFCILLGGMSDSAASPFVRRLRNVIQDTPFQTNDGLVAVTASIGIASPDYEDSSFDETLRRSDKALYAAKAAGRNTVVTHVRQDVMAAG</sequence>
<dbReference type="SUPFAM" id="SSF55781">
    <property type="entry name" value="GAF domain-like"/>
    <property type="match status" value="1"/>
</dbReference>
<name>A0A1I0RX50_9RHOB</name>
<dbReference type="STRING" id="364200.SAMN04488515_3452"/>
<feature type="domain" description="GGDEF" evidence="3">
    <location>
        <begin position="209"/>
        <end position="342"/>
    </location>
</feature>
<dbReference type="AlphaFoldDB" id="A0A1I0RX50"/>
<dbReference type="SMART" id="SM00065">
    <property type="entry name" value="GAF"/>
    <property type="match status" value="1"/>
</dbReference>
<accession>A0A1I0RX50</accession>
<protein>
    <recommendedName>
        <fullName evidence="1">diguanylate cyclase</fullName>
        <ecNumber evidence="1">2.7.7.65</ecNumber>
    </recommendedName>
</protein>